<dbReference type="RefSeq" id="WP_238217863.1">
    <property type="nucleotide sequence ID" value="NZ_BPUS01000032.1"/>
</dbReference>
<accession>A0AA37IHZ9</accession>
<name>A0AA37IHZ9_9BURK</name>
<comment type="caution">
    <text evidence="1">The sequence shown here is derived from an EMBL/GenBank/DDBJ whole genome shotgun (WGS) entry which is preliminary data.</text>
</comment>
<dbReference type="AlphaFoldDB" id="A0AA37IHZ9"/>
<dbReference type="Proteomes" id="UP001055111">
    <property type="component" value="Unassembled WGS sequence"/>
</dbReference>
<evidence type="ECO:0000313" key="1">
    <source>
        <dbReference type="EMBL" id="GJH30171.1"/>
    </source>
</evidence>
<evidence type="ECO:0000313" key="2">
    <source>
        <dbReference type="Proteomes" id="UP001055111"/>
    </source>
</evidence>
<organism evidence="1 2">
    <name type="scientific">Caballeronia novacaledonica</name>
    <dbReference type="NCBI Taxonomy" id="1544861"/>
    <lineage>
        <taxon>Bacteria</taxon>
        <taxon>Pseudomonadati</taxon>
        <taxon>Pseudomonadota</taxon>
        <taxon>Betaproteobacteria</taxon>
        <taxon>Burkholderiales</taxon>
        <taxon>Burkholderiaceae</taxon>
        <taxon>Caballeronia</taxon>
    </lineage>
</organism>
<proteinExistence type="predicted"/>
<dbReference type="EMBL" id="BPUS01000032">
    <property type="protein sequence ID" value="GJH30171.1"/>
    <property type="molecule type" value="Genomic_DNA"/>
</dbReference>
<sequence>MTTTEKEESLEGVSTLPGSVSPYRRLGWLLLAVAVPPLLCACPASVQNRAYKDYRPAPLVTKGEPIDSEYDSLVVALVQMNYLSPQCFGNPSSTQATPLDAGITSGPVRSSTPTAASAPVAASSAGAKELQEIYRQSCLVQRNFIVTDLMSKSRAACEAHKATIFGNEASWNIALGTLTNVFTGTAAVVGGPMGKSILSALGLFSNATRSLINEEVYQKLLAPAIAVKIDEIRTAKASDIRTKLSGNSSTTLSDYPMQTALLDVMEYHDDCSFMLGLQTALREGTGSSINSKYAVLKRTEQDLSSAIDLRTTTVRSNAPKGADDKAIDALLNSDKMLIQLNTRLTAVGAQLQALEGLQATQTGGN</sequence>
<gene>
    <name evidence="1" type="ORF">CBA19CS42_36665</name>
</gene>
<reference evidence="1" key="1">
    <citation type="submission" date="2022-09" db="EMBL/GenBank/DDBJ databases">
        <title>Isolation and characterization of 3-chlorobenzoate degrading bacteria from soils in Shizuoka.</title>
        <authorList>
            <person name="Ifat A."/>
            <person name="Ogawa N."/>
            <person name="Kimbara K."/>
            <person name="Moriuchi R."/>
            <person name="Dohra H."/>
            <person name="Shintani M."/>
        </authorList>
    </citation>
    <scope>NUCLEOTIDE SEQUENCE</scope>
    <source>
        <strain evidence="1">19CS4-2</strain>
    </source>
</reference>
<protein>
    <submittedName>
        <fullName evidence="1">Uncharacterized protein</fullName>
    </submittedName>
</protein>